<dbReference type="SUPFAM" id="SSF69618">
    <property type="entry name" value="HemD-like"/>
    <property type="match status" value="1"/>
</dbReference>
<reference evidence="3" key="1">
    <citation type="journal article" date="2019" name="Int. J. Syst. Evol. Microbiol.">
        <title>The Global Catalogue of Microorganisms (GCM) 10K type strain sequencing project: providing services to taxonomists for standard genome sequencing and annotation.</title>
        <authorList>
            <consortium name="The Broad Institute Genomics Platform"/>
            <consortium name="The Broad Institute Genome Sequencing Center for Infectious Disease"/>
            <person name="Wu L."/>
            <person name="Ma J."/>
        </authorList>
    </citation>
    <scope>NUCLEOTIDE SEQUENCE [LARGE SCALE GENOMIC DNA]</scope>
    <source>
        <strain evidence="3">CCUG 53816</strain>
    </source>
</reference>
<dbReference type="GO" id="GO:0004852">
    <property type="term" value="F:uroporphyrinogen-III synthase activity"/>
    <property type="evidence" value="ECO:0007669"/>
    <property type="project" value="UniProtKB-EC"/>
</dbReference>
<comment type="caution">
    <text evidence="2">The sequence shown here is derived from an EMBL/GenBank/DDBJ whole genome shotgun (WGS) entry which is preliminary data.</text>
</comment>
<evidence type="ECO:0000313" key="2">
    <source>
        <dbReference type="EMBL" id="MFC3847109.1"/>
    </source>
</evidence>
<dbReference type="EMBL" id="JBHRZO010000004">
    <property type="protein sequence ID" value="MFC3847109.1"/>
    <property type="molecule type" value="Genomic_DNA"/>
</dbReference>
<dbReference type="Gene3D" id="3.40.50.10090">
    <property type="match status" value="2"/>
</dbReference>
<dbReference type="InterPro" id="IPR036108">
    <property type="entry name" value="4pyrrol_syn_uPrphyn_synt_sf"/>
</dbReference>
<dbReference type="Proteomes" id="UP001595783">
    <property type="component" value="Unassembled WGS sequence"/>
</dbReference>
<name>A0ABV7ZEX9_9HELI</name>
<dbReference type="EC" id="4.2.1.75" evidence="2"/>
<dbReference type="RefSeq" id="WP_104751875.1">
    <property type="nucleotide sequence ID" value="NZ_FZMF01000011.1"/>
</dbReference>
<accession>A0ABV7ZEX9</accession>
<dbReference type="Pfam" id="PF02602">
    <property type="entry name" value="HEM4"/>
    <property type="match status" value="1"/>
</dbReference>
<keyword evidence="2" id="KW-0456">Lyase</keyword>
<evidence type="ECO:0000259" key="1">
    <source>
        <dbReference type="Pfam" id="PF02602"/>
    </source>
</evidence>
<dbReference type="InterPro" id="IPR003754">
    <property type="entry name" value="4pyrrol_synth_uPrphyn_synth"/>
</dbReference>
<organism evidence="2 3">
    <name type="scientific">Helicobacter baculiformis</name>
    <dbReference type="NCBI Taxonomy" id="427351"/>
    <lineage>
        <taxon>Bacteria</taxon>
        <taxon>Pseudomonadati</taxon>
        <taxon>Campylobacterota</taxon>
        <taxon>Epsilonproteobacteria</taxon>
        <taxon>Campylobacterales</taxon>
        <taxon>Helicobacteraceae</taxon>
        <taxon>Helicobacter</taxon>
    </lineage>
</organism>
<feature type="domain" description="Tetrapyrrole biosynthesis uroporphyrinogen III synthase" evidence="1">
    <location>
        <begin position="20"/>
        <end position="227"/>
    </location>
</feature>
<keyword evidence="3" id="KW-1185">Reference proteome</keyword>
<proteinExistence type="predicted"/>
<protein>
    <submittedName>
        <fullName evidence="2">Uroporphyrinogen-III synthase</fullName>
        <ecNumber evidence="2">4.2.1.75</ecNumber>
    </submittedName>
</protein>
<gene>
    <name evidence="2" type="ORF">ACFOPX_00980</name>
</gene>
<evidence type="ECO:0000313" key="3">
    <source>
        <dbReference type="Proteomes" id="UP001595783"/>
    </source>
</evidence>
<sequence length="245" mass="26861">MQPNIVVVGLRPYEGDLEVKSLVCNVLEFLPIKAQDLEIHTPQGNLTLVDIGALIFTSKHAPLALEHSLKGSHALEWLKTLPSFVIAPRSARYAQDLGFQVALVGHAGRGELFAQEILPSLRQCLRNKSALYVRAQHSASNLSAWLQAHLSVREIIVYANKPLKLASSLKPPPHSILIFTAPSVYRAFVGNFGWDRSYRAIALGETTYRAFAPEVRALVSPEPSLQASVTLAKELASCVKVAHQD</sequence>